<feature type="coiled-coil region" evidence="1">
    <location>
        <begin position="180"/>
        <end position="214"/>
    </location>
</feature>
<evidence type="ECO:0000256" key="1">
    <source>
        <dbReference type="SAM" id="Coils"/>
    </source>
</evidence>
<feature type="compositionally biased region" description="Basic and acidic residues" evidence="2">
    <location>
        <begin position="10"/>
        <end position="45"/>
    </location>
</feature>
<protein>
    <submittedName>
        <fullName evidence="3">Uncharacterized protein</fullName>
    </submittedName>
</protein>
<feature type="coiled-coil region" evidence="1">
    <location>
        <begin position="67"/>
        <end position="140"/>
    </location>
</feature>
<proteinExistence type="predicted"/>
<organism evidence="3 4">
    <name type="scientific">Symbiodinium microadriaticum</name>
    <name type="common">Dinoflagellate</name>
    <name type="synonym">Zooxanthella microadriatica</name>
    <dbReference type="NCBI Taxonomy" id="2951"/>
    <lineage>
        <taxon>Eukaryota</taxon>
        <taxon>Sar</taxon>
        <taxon>Alveolata</taxon>
        <taxon>Dinophyceae</taxon>
        <taxon>Suessiales</taxon>
        <taxon>Symbiodiniaceae</taxon>
        <taxon>Symbiodinium</taxon>
    </lineage>
</organism>
<accession>A0A1Q9D8B0</accession>
<dbReference type="AlphaFoldDB" id="A0A1Q9D8B0"/>
<keyword evidence="1" id="KW-0175">Coiled coil</keyword>
<feature type="coiled-coil region" evidence="1">
    <location>
        <begin position="299"/>
        <end position="326"/>
    </location>
</feature>
<dbReference type="EMBL" id="LSRX01000665">
    <property type="protein sequence ID" value="OLP91443.1"/>
    <property type="molecule type" value="Genomic_DNA"/>
</dbReference>
<comment type="caution">
    <text evidence="3">The sequence shown here is derived from an EMBL/GenBank/DDBJ whole genome shotgun (WGS) entry which is preliminary data.</text>
</comment>
<gene>
    <name evidence="3" type="ORF">AK812_SmicGene26854</name>
</gene>
<name>A0A1Q9D8B0_SYMMI</name>
<keyword evidence="4" id="KW-1185">Reference proteome</keyword>
<reference evidence="3 4" key="1">
    <citation type="submission" date="2016-02" db="EMBL/GenBank/DDBJ databases">
        <title>Genome analysis of coral dinoflagellate symbionts highlights evolutionary adaptations to a symbiotic lifestyle.</title>
        <authorList>
            <person name="Aranda M."/>
            <person name="Li Y."/>
            <person name="Liew Y.J."/>
            <person name="Baumgarten S."/>
            <person name="Simakov O."/>
            <person name="Wilson M."/>
            <person name="Piel J."/>
            <person name="Ashoor H."/>
            <person name="Bougouffa S."/>
            <person name="Bajic V.B."/>
            <person name="Ryu T."/>
            <person name="Ravasi T."/>
            <person name="Bayer T."/>
            <person name="Micklem G."/>
            <person name="Kim H."/>
            <person name="Bhak J."/>
            <person name="Lajeunesse T.C."/>
            <person name="Voolstra C.R."/>
        </authorList>
    </citation>
    <scope>NUCLEOTIDE SEQUENCE [LARGE SCALE GENOMIC DNA]</scope>
    <source>
        <strain evidence="3 4">CCMP2467</strain>
    </source>
</reference>
<dbReference type="OrthoDB" id="428529at2759"/>
<feature type="region of interest" description="Disordered" evidence="2">
    <location>
        <begin position="1"/>
        <end position="45"/>
    </location>
</feature>
<dbReference type="Proteomes" id="UP000186817">
    <property type="component" value="Unassembled WGS sequence"/>
</dbReference>
<sequence>MSRGSGWEKGQWDESAHWQEKPEPEEPRGSRDGSKSKRKKDWQEDCRHWSKCQSYREQIRAPLLAQVKRMQKEMDNLVDRATDAEKKSLQAYTMLSSLSSGVEARTRKLKDQMASLRQKNKELEEAAAAAQQKMKQSQDLAGQQAVGLAAAAKQDKASHSEFALIAILTGPVDQVSDDRIAELQRDKKLLQEEKAKLEAALQTATQESTKQRAEDIRNAAFLRTGLKEMTKKHEEEMKLKARQIRVDFLRVCPENASARCQDEARMSCRILRESLDKSTESEKKHKALLLALEKDIQVKLGKEATIKQLQSELAETKKAEADAEATTKHLRSELLPATTRSAELLMEEETMSKKLLEQGEEYMKMESQDALRSEMKMLQEEMFAMKISQRTAAPKAASDFDEVTFLSIRDGLLPEATVGTLLVEDLGGPNFLNLSQRMALEMGFSLGCLFKNDLRTVHSPPLQIEAIVGEEQGLPGMLHPMSDRCLYIRNFQSWHEKLPWLSSPSKEQFLKFVQHLKKVKSLSCYLEGVGARKKQTSMLRCAGLACYEIDAAIMRNAQSLVIHQDVSELTLVVRFSLCTSDLCVVKGLFGLTDLKNGSHACLLAATERVVRLFCCDDDDLVQHVRTITELIDMDAASDEQLAGRLMRASGAFFPGAKQVLRDPTHATRRLLSRPFAAIPQIATIHSTLVTGLNAMPHTIQCSGVLGNVFSKHCSELDSHAVTGKRIKSLQMRHHRFDSAQKPACRMILYIKPVILTAIYAAVHRRGDRDAERAEAFLDFLDMRSLVLLAMMSDAADEVITLLRVLDSENFEMAEISLEIDSMLSRLKYLFLQEDCGEQAFVKKRREQTHSAATLENREKIRQQALEDVEESMLVDQRVQAELHFQAAKQHKNKIQAYLDDAVLEALIPRCCQ</sequence>
<evidence type="ECO:0000313" key="3">
    <source>
        <dbReference type="EMBL" id="OLP91443.1"/>
    </source>
</evidence>
<evidence type="ECO:0000256" key="2">
    <source>
        <dbReference type="SAM" id="MobiDB-lite"/>
    </source>
</evidence>
<dbReference type="PANTHER" id="PTHR43941">
    <property type="entry name" value="STRUCTURAL MAINTENANCE OF CHROMOSOMES PROTEIN 2"/>
    <property type="match status" value="1"/>
</dbReference>
<evidence type="ECO:0000313" key="4">
    <source>
        <dbReference type="Proteomes" id="UP000186817"/>
    </source>
</evidence>